<comment type="catalytic activity">
    <reaction evidence="6">
        <text>(2R)-2-phosphoglycerate = phosphoenolpyruvate + H2O</text>
        <dbReference type="Rhea" id="RHEA:10164"/>
        <dbReference type="ChEBI" id="CHEBI:15377"/>
        <dbReference type="ChEBI" id="CHEBI:58289"/>
        <dbReference type="ChEBI" id="CHEBI:58702"/>
        <dbReference type="EC" id="4.2.1.11"/>
    </reaction>
</comment>
<dbReference type="PROSITE" id="PS00164">
    <property type="entry name" value="ENOLASE"/>
    <property type="match status" value="1"/>
</dbReference>
<keyword evidence="6" id="KW-0964">Secreted</keyword>
<feature type="active site" description="Proton donor" evidence="6 7">
    <location>
        <position position="196"/>
    </location>
</feature>
<evidence type="ECO:0000313" key="12">
    <source>
        <dbReference type="EMBL" id="MFD1687305.1"/>
    </source>
</evidence>
<proteinExistence type="inferred from homology"/>
<feature type="active site" description="Proton acceptor" evidence="6 7">
    <location>
        <position position="327"/>
    </location>
</feature>
<dbReference type="GO" id="GO:0005576">
    <property type="term" value="C:extracellular region"/>
    <property type="evidence" value="ECO:0007669"/>
    <property type="project" value="UniProtKB-SubCell"/>
</dbReference>
<evidence type="ECO:0000313" key="13">
    <source>
        <dbReference type="Proteomes" id="UP001597092"/>
    </source>
</evidence>
<dbReference type="GO" id="GO:0009986">
    <property type="term" value="C:cell surface"/>
    <property type="evidence" value="ECO:0007669"/>
    <property type="project" value="UniProtKB-SubCell"/>
</dbReference>
<name>A0ABD6E4R1_9EURY</name>
<evidence type="ECO:0000256" key="5">
    <source>
        <dbReference type="ARBA" id="ARBA00023239"/>
    </source>
</evidence>
<feature type="binding site" evidence="8">
    <location>
        <position position="146"/>
    </location>
    <ligand>
        <name>substrate</name>
    </ligand>
</feature>
<feature type="binding site" evidence="8">
    <location>
        <position position="275"/>
    </location>
    <ligand>
        <name>substrate</name>
    </ligand>
</feature>
<evidence type="ECO:0000256" key="6">
    <source>
        <dbReference type="HAMAP-Rule" id="MF_00318"/>
    </source>
</evidence>
<dbReference type="SFLD" id="SFLDF00002">
    <property type="entry name" value="enolase"/>
    <property type="match status" value="1"/>
</dbReference>
<dbReference type="GO" id="GO:0005737">
    <property type="term" value="C:cytoplasm"/>
    <property type="evidence" value="ECO:0007669"/>
    <property type="project" value="UniProtKB-SubCell"/>
</dbReference>
<dbReference type="Gene3D" id="3.30.390.10">
    <property type="entry name" value="Enolase-like, N-terminal domain"/>
    <property type="match status" value="1"/>
</dbReference>
<dbReference type="HAMAP" id="MF_00318">
    <property type="entry name" value="Enolase"/>
    <property type="match status" value="1"/>
</dbReference>
<feature type="binding site" evidence="6">
    <location>
        <position position="378"/>
    </location>
    <ligand>
        <name>(2R)-2-phosphoglycerate</name>
        <dbReference type="ChEBI" id="CHEBI:58289"/>
    </ligand>
</feature>
<dbReference type="SMART" id="SM01193">
    <property type="entry name" value="Enolase_N"/>
    <property type="match status" value="1"/>
</dbReference>
<evidence type="ECO:0000256" key="4">
    <source>
        <dbReference type="ARBA" id="ARBA00023152"/>
    </source>
</evidence>
<dbReference type="PRINTS" id="PR00148">
    <property type="entry name" value="ENOLASE"/>
</dbReference>
<sequence>MTLITNVSLRRVLDSRGNPTVEADVLTESGGFGRAAAPSGASTGEYEAIELPPSEAIAAAREHALPRLVGEVYAGNQREVDAALRAADGTENFSEIGANSAVAVSMAAAKAGADVLGAPLYQHLGGTFRGESFPTPLGNVVGGGEHAKEATHIQEFLAAPVGAPSVSEAVFANAAVHARISELLDDRGVPAAKGDEGAWAPPISDAEAFEIVDEAVDDVSDDLGFEIGFGLDMAAAELYDADEDGYVYGDEVKSTAEQVEYVAEMVDEYDLVYVEDPLDEDDYEGFADLTERVGEQTLVCGDDLFVTNVERLQAGIDADAANSILIKPNQIGTLSDAFDAIELATENGYETVISHRSGETEDTTIAHLAVATDAGFIKTGTVQGERTAKLNELIRIADDAV</sequence>
<dbReference type="EC" id="4.2.1.11" evidence="6"/>
<keyword evidence="3 6" id="KW-0460">Magnesium</keyword>
<reference evidence="12 13" key="1">
    <citation type="journal article" date="2019" name="Int. J. Syst. Evol. Microbiol.">
        <title>The Global Catalogue of Microorganisms (GCM) 10K type strain sequencing project: providing services to taxonomists for standard genome sequencing and annotation.</title>
        <authorList>
            <consortium name="The Broad Institute Genomics Platform"/>
            <consortium name="The Broad Institute Genome Sequencing Center for Infectious Disease"/>
            <person name="Wu L."/>
            <person name="Ma J."/>
        </authorList>
    </citation>
    <scope>NUCLEOTIDE SEQUENCE [LARGE SCALE GENOMIC DNA]</scope>
    <source>
        <strain evidence="12 13">CGMCC 1.10387</strain>
    </source>
</reference>
<dbReference type="InterPro" id="IPR020810">
    <property type="entry name" value="Enolase_C"/>
</dbReference>
<dbReference type="PANTHER" id="PTHR11902">
    <property type="entry name" value="ENOLASE"/>
    <property type="match status" value="1"/>
</dbReference>
<keyword evidence="4 6" id="KW-0324">Glycolysis</keyword>
<evidence type="ECO:0000256" key="7">
    <source>
        <dbReference type="PIRSR" id="PIRSR001400-1"/>
    </source>
</evidence>
<dbReference type="InterPro" id="IPR020809">
    <property type="entry name" value="Enolase_CS"/>
</dbReference>
<dbReference type="AlphaFoldDB" id="A0ABD6E4R1"/>
<dbReference type="EMBL" id="JBHUDP010000010">
    <property type="protein sequence ID" value="MFD1687305.1"/>
    <property type="molecule type" value="Genomic_DNA"/>
</dbReference>
<feature type="binding site" evidence="8">
    <location>
        <position position="378"/>
    </location>
    <ligand>
        <name>substrate</name>
    </ligand>
</feature>
<feature type="binding site" evidence="6 9">
    <location>
        <position position="302"/>
    </location>
    <ligand>
        <name>Mg(2+)</name>
        <dbReference type="ChEBI" id="CHEBI:18420"/>
    </ligand>
</feature>
<keyword evidence="5 6" id="KW-0456">Lyase</keyword>
<dbReference type="InterPro" id="IPR020811">
    <property type="entry name" value="Enolase_N"/>
</dbReference>
<feature type="binding site" evidence="6">
    <location>
        <position position="154"/>
    </location>
    <ligand>
        <name>(2R)-2-phosphoglycerate</name>
        <dbReference type="ChEBI" id="CHEBI:58289"/>
    </ligand>
</feature>
<comment type="cofactor">
    <cofactor evidence="6">
        <name>Mg(2+)</name>
        <dbReference type="ChEBI" id="CHEBI:18420"/>
    </cofactor>
    <text evidence="6">Binds a second Mg(2+) ion via substrate during catalysis.</text>
</comment>
<evidence type="ECO:0000256" key="2">
    <source>
        <dbReference type="ARBA" id="ARBA00009604"/>
    </source>
</evidence>
<dbReference type="SUPFAM" id="SSF51604">
    <property type="entry name" value="Enolase C-terminal domain-like"/>
    <property type="match status" value="1"/>
</dbReference>
<feature type="binding site" evidence="6 9">
    <location>
        <position position="232"/>
    </location>
    <ligand>
        <name>Mg(2+)</name>
        <dbReference type="ChEBI" id="CHEBI:18420"/>
    </ligand>
</feature>
<feature type="binding site" evidence="6 9">
    <location>
        <position position="275"/>
    </location>
    <ligand>
        <name>Mg(2+)</name>
        <dbReference type="ChEBI" id="CHEBI:18420"/>
    </ligand>
</feature>
<feature type="binding site" evidence="6">
    <location>
        <position position="356"/>
    </location>
    <ligand>
        <name>(2R)-2-phosphoglycerate</name>
        <dbReference type="ChEBI" id="CHEBI:58289"/>
    </ligand>
</feature>
<comment type="cofactor">
    <cofactor evidence="9">
        <name>Mg(2+)</name>
        <dbReference type="ChEBI" id="CHEBI:18420"/>
    </cofactor>
    <text evidence="9">Mg(2+) is required for catalysis and for stabilizing the dimer.</text>
</comment>
<comment type="function">
    <text evidence="6">Catalyzes the reversible conversion of 2-phosphoglycerate (2-PG) into phosphoenolpyruvate (PEP). It is essential for the degradation of carbohydrates via glycolysis.</text>
</comment>
<feature type="binding site" evidence="8">
    <location>
        <begin position="354"/>
        <end position="357"/>
    </location>
    <ligand>
        <name>substrate</name>
    </ligand>
</feature>
<dbReference type="InterPro" id="IPR000941">
    <property type="entry name" value="Enolase"/>
</dbReference>
<accession>A0ABD6E4R1</accession>
<feature type="domain" description="Enolase C-terminal TIM barrel" evidence="10">
    <location>
        <begin position="130"/>
        <end position="400"/>
    </location>
</feature>
<dbReference type="SUPFAM" id="SSF54826">
    <property type="entry name" value="Enolase N-terminal domain-like"/>
    <property type="match status" value="1"/>
</dbReference>
<evidence type="ECO:0000259" key="11">
    <source>
        <dbReference type="SMART" id="SM01193"/>
    </source>
</evidence>
<feature type="binding site" evidence="6">
    <location>
        <position position="327"/>
    </location>
    <ligand>
        <name>(2R)-2-phosphoglycerate</name>
        <dbReference type="ChEBI" id="CHEBI:58289"/>
    </ligand>
</feature>
<dbReference type="InterPro" id="IPR029017">
    <property type="entry name" value="Enolase-like_N"/>
</dbReference>
<keyword evidence="6 9" id="KW-0479">Metal-binding</keyword>
<dbReference type="Pfam" id="PF03952">
    <property type="entry name" value="Enolase_N"/>
    <property type="match status" value="1"/>
</dbReference>
<dbReference type="Proteomes" id="UP001597092">
    <property type="component" value="Unassembled WGS sequence"/>
</dbReference>
<feature type="binding site" evidence="8">
    <location>
        <position position="155"/>
    </location>
    <ligand>
        <name>substrate</name>
    </ligand>
</feature>
<dbReference type="InterPro" id="IPR036849">
    <property type="entry name" value="Enolase-like_C_sf"/>
</dbReference>
<dbReference type="PIRSF" id="PIRSF001400">
    <property type="entry name" value="Enolase"/>
    <property type="match status" value="1"/>
</dbReference>
<feature type="binding site" evidence="6">
    <location>
        <position position="357"/>
    </location>
    <ligand>
        <name>(2R)-2-phosphoglycerate</name>
        <dbReference type="ChEBI" id="CHEBI:58289"/>
    </ligand>
</feature>
<protein>
    <recommendedName>
        <fullName evidence="6">Enolase</fullName>
        <ecNumber evidence="6">4.2.1.11</ecNumber>
    </recommendedName>
    <alternativeName>
        <fullName evidence="6">2-phospho-D-glycerate hydro-lyase</fullName>
    </alternativeName>
    <alternativeName>
        <fullName evidence="6">2-phosphoglycerate dehydratase</fullName>
    </alternativeName>
</protein>
<evidence type="ECO:0000256" key="3">
    <source>
        <dbReference type="ARBA" id="ARBA00022842"/>
    </source>
</evidence>
<dbReference type="GO" id="GO:0006096">
    <property type="term" value="P:glycolytic process"/>
    <property type="evidence" value="ECO:0007669"/>
    <property type="project" value="UniProtKB-UniRule"/>
</dbReference>
<dbReference type="GO" id="GO:0000287">
    <property type="term" value="F:magnesium ion binding"/>
    <property type="evidence" value="ECO:0007669"/>
    <property type="project" value="UniProtKB-UniRule"/>
</dbReference>
<keyword evidence="13" id="KW-1185">Reference proteome</keyword>
<dbReference type="GO" id="GO:0004634">
    <property type="term" value="F:phosphopyruvate hydratase activity"/>
    <property type="evidence" value="ECO:0007669"/>
    <property type="project" value="UniProtKB-UniRule"/>
</dbReference>
<dbReference type="SFLD" id="SFLDS00001">
    <property type="entry name" value="Enolase"/>
    <property type="match status" value="1"/>
</dbReference>
<dbReference type="RefSeq" id="WP_256305575.1">
    <property type="nucleotide sequence ID" value="NZ_JANHAW010000001.1"/>
</dbReference>
<feature type="binding site" evidence="8">
    <location>
        <position position="302"/>
    </location>
    <ligand>
        <name>substrate</name>
    </ligand>
</feature>
<dbReference type="Pfam" id="PF00113">
    <property type="entry name" value="Enolase_C"/>
    <property type="match status" value="1"/>
</dbReference>
<dbReference type="SFLD" id="SFLDG00178">
    <property type="entry name" value="enolase"/>
    <property type="match status" value="1"/>
</dbReference>
<comment type="pathway">
    <text evidence="1 6">Carbohydrate degradation; glycolysis; pyruvate from D-glyceraldehyde 3-phosphate: step 4/5.</text>
</comment>
<dbReference type="SMART" id="SM01192">
    <property type="entry name" value="Enolase_C"/>
    <property type="match status" value="1"/>
</dbReference>
<evidence type="ECO:0000259" key="10">
    <source>
        <dbReference type="SMART" id="SM01192"/>
    </source>
</evidence>
<dbReference type="NCBIfam" id="TIGR01060">
    <property type="entry name" value="eno"/>
    <property type="match status" value="1"/>
</dbReference>
<comment type="similarity">
    <text evidence="2 6">Belongs to the enolase family.</text>
</comment>
<dbReference type="PANTHER" id="PTHR11902:SF1">
    <property type="entry name" value="ENOLASE"/>
    <property type="match status" value="1"/>
</dbReference>
<dbReference type="Gene3D" id="3.20.20.120">
    <property type="entry name" value="Enolase-like C-terminal domain"/>
    <property type="match status" value="1"/>
</dbReference>
<feature type="domain" description="Enolase N-terminal" evidence="11">
    <location>
        <begin position="4"/>
        <end position="124"/>
    </location>
</feature>
<organism evidence="12 13">
    <name type="scientific">Halobellus litoreus</name>
    <dbReference type="NCBI Taxonomy" id="755310"/>
    <lineage>
        <taxon>Archaea</taxon>
        <taxon>Methanobacteriati</taxon>
        <taxon>Methanobacteriota</taxon>
        <taxon>Stenosarchaea group</taxon>
        <taxon>Halobacteria</taxon>
        <taxon>Halobacteriales</taxon>
        <taxon>Haloferacaceae</taxon>
        <taxon>Halobellus</taxon>
    </lineage>
</organism>
<comment type="subcellular location">
    <subcellularLocation>
        <location evidence="6">Cytoplasm</location>
    </subcellularLocation>
    <subcellularLocation>
        <location evidence="6">Secreted</location>
    </subcellularLocation>
    <subcellularLocation>
        <location evidence="6">Cell surface</location>
    </subcellularLocation>
    <text evidence="6">Fractions of enolase are present in both the cytoplasm and on the cell surface.</text>
</comment>
<keyword evidence="6" id="KW-0963">Cytoplasm</keyword>
<dbReference type="CDD" id="cd03313">
    <property type="entry name" value="enolase"/>
    <property type="match status" value="1"/>
</dbReference>
<gene>
    <name evidence="6 12" type="primary">eno</name>
    <name evidence="12" type="ORF">ACFSAS_17055</name>
</gene>
<evidence type="ECO:0000256" key="8">
    <source>
        <dbReference type="PIRSR" id="PIRSR001400-2"/>
    </source>
</evidence>
<comment type="caution">
    <text evidence="12">The sequence shown here is derived from an EMBL/GenBank/DDBJ whole genome shotgun (WGS) entry which is preliminary data.</text>
</comment>
<evidence type="ECO:0000256" key="9">
    <source>
        <dbReference type="PIRSR" id="PIRSR001400-3"/>
    </source>
</evidence>
<evidence type="ECO:0000256" key="1">
    <source>
        <dbReference type="ARBA" id="ARBA00005031"/>
    </source>
</evidence>